<evidence type="ECO:0000313" key="1">
    <source>
        <dbReference type="EMBL" id="AFV76547.1"/>
    </source>
</evidence>
<evidence type="ECO:0000313" key="2">
    <source>
        <dbReference type="Proteomes" id="UP000000211"/>
    </source>
</evidence>
<dbReference type="KEGG" id="tos:Theos_1519"/>
<dbReference type="EMBL" id="CP003249">
    <property type="protein sequence ID" value="AFV76547.1"/>
    <property type="molecule type" value="Genomic_DNA"/>
</dbReference>
<dbReference type="STRING" id="751945.Theos_1519"/>
<dbReference type="AlphaFoldDB" id="K7RJE4"/>
<organism evidence="1 2">
    <name type="scientific">Thermus oshimai JL-2</name>
    <dbReference type="NCBI Taxonomy" id="751945"/>
    <lineage>
        <taxon>Bacteria</taxon>
        <taxon>Thermotogati</taxon>
        <taxon>Deinococcota</taxon>
        <taxon>Deinococci</taxon>
        <taxon>Thermales</taxon>
        <taxon>Thermaceae</taxon>
        <taxon>Thermus</taxon>
    </lineage>
</organism>
<dbReference type="HOGENOM" id="CLU_213429_0_0_0"/>
<accession>K7RJE4</accession>
<reference evidence="1 2" key="1">
    <citation type="journal article" date="2013" name="Genome Announc.">
        <title>Whole Genome Sequencing of Thermus oshimai JL-2 and Thermus thermophilus JL-18, Incomplete Denitrifiers from the United States Great Basin.</title>
        <authorList>
            <person name="Murugapiran S.K."/>
            <person name="Huntemann M."/>
            <person name="Wei C.L."/>
            <person name="Han J."/>
            <person name="Detter J.C."/>
            <person name="Han C.S."/>
            <person name="Erkkila T.H."/>
            <person name="Teshima H."/>
            <person name="Chen A."/>
            <person name="Kyrpides N."/>
            <person name="Mavrommatis K."/>
            <person name="Markowitz V."/>
            <person name="Szeto E."/>
            <person name="Ivanova N."/>
            <person name="Pagani I."/>
            <person name="Lam J."/>
            <person name="McDonald A.I."/>
            <person name="Dodsworth J.A."/>
            <person name="Pati A."/>
            <person name="Goodwin L."/>
            <person name="Peters L."/>
            <person name="Pitluck S."/>
            <person name="Woyke T."/>
            <person name="Hedlund B.P."/>
        </authorList>
    </citation>
    <scope>NUCLEOTIDE SEQUENCE</scope>
    <source>
        <strain evidence="1 2">JL-2</strain>
    </source>
</reference>
<keyword evidence="2" id="KW-1185">Reference proteome</keyword>
<proteinExistence type="predicted"/>
<gene>
    <name evidence="1" type="ORF">Theos_1519</name>
</gene>
<dbReference type="PATRIC" id="fig|751945.3.peg.1501"/>
<name>K7RJE4_THEOS</name>
<protein>
    <submittedName>
        <fullName evidence="1">Uncharacterized protein</fullName>
    </submittedName>
</protein>
<dbReference type="RefSeq" id="WP_016329728.1">
    <property type="nucleotide sequence ID" value="NC_019386.1"/>
</dbReference>
<dbReference type="Proteomes" id="UP000000211">
    <property type="component" value="Chromosome"/>
</dbReference>
<sequence>MRPYLRYGLVGGLLLLALLFPEGRPPLLLLAGLVLLFARPAACPLDAREGKEKT</sequence>